<dbReference type="Proteomes" id="UP000304912">
    <property type="component" value="Chromosome"/>
</dbReference>
<dbReference type="AlphaFoldDB" id="A0A5B7YDR5"/>
<evidence type="ECO:0000313" key="2">
    <source>
        <dbReference type="Proteomes" id="UP000304912"/>
    </source>
</evidence>
<keyword evidence="1" id="KW-0378">Hydrolase</keyword>
<gene>
    <name evidence="1" type="ORF">FBQ74_09700</name>
</gene>
<protein>
    <submittedName>
        <fullName evidence="1">Deoxyguanosinetriphosphate triphosphohydrolase</fullName>
    </submittedName>
</protein>
<dbReference type="OrthoDB" id="6386063at2"/>
<evidence type="ECO:0000313" key="1">
    <source>
        <dbReference type="EMBL" id="QCZ93748.1"/>
    </source>
</evidence>
<dbReference type="RefSeq" id="WP_139756492.1">
    <property type="nucleotide sequence ID" value="NZ_CP039852.1"/>
</dbReference>
<accession>A0A5B7YDR5</accession>
<keyword evidence="2" id="KW-1185">Reference proteome</keyword>
<reference evidence="1 2" key="1">
    <citation type="submission" date="2019-04" db="EMBL/GenBank/DDBJ databases">
        <title>Salinimonas iocasae sp. nov., a halophilic bacterium isolated from the outer tube casing of tubeworms in Okinawa Trough.</title>
        <authorList>
            <person name="Zhang H."/>
            <person name="Wang H."/>
            <person name="Li C."/>
        </authorList>
    </citation>
    <scope>NUCLEOTIDE SEQUENCE [LARGE SCALE GENOMIC DNA]</scope>
    <source>
        <strain evidence="1 2">KX18D6</strain>
    </source>
</reference>
<sequence length="116" mass="13171">MNTHGRNEFQLPLPLDSGVVPQPKPRSWRYLLADTISFSKEIEDGIRIQKPERAKVAAWLIRLIQCGQCETIYVENLRLTKSEKQRIDTLCESRPVSVVNICVNKGAAKNIVVGPW</sequence>
<dbReference type="GO" id="GO:0016787">
    <property type="term" value="F:hydrolase activity"/>
    <property type="evidence" value="ECO:0007669"/>
    <property type="project" value="UniProtKB-KW"/>
</dbReference>
<name>A0A5B7YDR5_9ALTE</name>
<organism evidence="1 2">
    <name type="scientific">Salinimonas iocasae</name>
    <dbReference type="NCBI Taxonomy" id="2572577"/>
    <lineage>
        <taxon>Bacteria</taxon>
        <taxon>Pseudomonadati</taxon>
        <taxon>Pseudomonadota</taxon>
        <taxon>Gammaproteobacteria</taxon>
        <taxon>Alteromonadales</taxon>
        <taxon>Alteromonadaceae</taxon>
        <taxon>Alteromonas/Salinimonas group</taxon>
        <taxon>Salinimonas</taxon>
    </lineage>
</organism>
<dbReference type="EMBL" id="CP039852">
    <property type="protein sequence ID" value="QCZ93748.1"/>
    <property type="molecule type" value="Genomic_DNA"/>
</dbReference>
<proteinExistence type="predicted"/>
<dbReference type="KEGG" id="salk:FBQ74_09700"/>